<evidence type="ECO:0000256" key="2">
    <source>
        <dbReference type="ARBA" id="ARBA00011918"/>
    </source>
</evidence>
<dbReference type="OrthoDB" id="1907495at2759"/>
<evidence type="ECO:0000313" key="8">
    <source>
        <dbReference type="Proteomes" id="UP000242877"/>
    </source>
</evidence>
<name>A0A167W651_9EURO</name>
<dbReference type="InterPro" id="IPR036217">
    <property type="entry name" value="MethylDNA_cys_MeTrfase_DNAb"/>
</dbReference>
<protein>
    <recommendedName>
        <fullName evidence="3">Methylated-DNA--protein-cysteine methyltransferase</fullName>
        <ecNumber evidence="2">2.1.1.63</ecNumber>
    </recommendedName>
</protein>
<dbReference type="NCBIfam" id="TIGR00589">
    <property type="entry name" value="ogt"/>
    <property type="match status" value="1"/>
</dbReference>
<dbReference type="GO" id="GO:0006281">
    <property type="term" value="P:DNA repair"/>
    <property type="evidence" value="ECO:0007669"/>
    <property type="project" value="InterPro"/>
</dbReference>
<dbReference type="PANTHER" id="PTHR10815">
    <property type="entry name" value="METHYLATED-DNA--PROTEIN-CYSTEINE METHYLTRANSFERASE"/>
    <property type="match status" value="1"/>
</dbReference>
<dbReference type="GO" id="GO:0003677">
    <property type="term" value="F:DNA binding"/>
    <property type="evidence" value="ECO:0007669"/>
    <property type="project" value="UniProtKB-KW"/>
</dbReference>
<evidence type="ECO:0000259" key="6">
    <source>
        <dbReference type="Pfam" id="PF01035"/>
    </source>
</evidence>
<dbReference type="PANTHER" id="PTHR10815:SF13">
    <property type="entry name" value="METHYLATED-DNA--PROTEIN-CYSTEINE METHYLTRANSFERASE"/>
    <property type="match status" value="1"/>
</dbReference>
<gene>
    <name evidence="7" type="ORF">AAP_05019</name>
</gene>
<reference evidence="7 8" key="1">
    <citation type="journal article" date="2016" name="Genome Biol. Evol.">
        <title>Divergent and convergent evolution of fungal pathogenicity.</title>
        <authorList>
            <person name="Shang Y."/>
            <person name="Xiao G."/>
            <person name="Zheng P."/>
            <person name="Cen K."/>
            <person name="Zhan S."/>
            <person name="Wang C."/>
        </authorList>
    </citation>
    <scope>NUCLEOTIDE SEQUENCE [LARGE SCALE GENOMIC DNA]</scope>
    <source>
        <strain evidence="7 8">ARSEF 7405</strain>
    </source>
</reference>
<dbReference type="VEuPathDB" id="FungiDB:AAP_05019"/>
<keyword evidence="8" id="KW-1185">Reference proteome</keyword>
<evidence type="ECO:0000256" key="3">
    <source>
        <dbReference type="ARBA" id="ARBA00015377"/>
    </source>
</evidence>
<dbReference type="EC" id="2.1.1.63" evidence="2"/>
<comment type="similarity">
    <text evidence="1">Belongs to the MGMT family.</text>
</comment>
<evidence type="ECO:0000313" key="7">
    <source>
        <dbReference type="EMBL" id="KZZ88447.1"/>
    </source>
</evidence>
<dbReference type="CDD" id="cd06445">
    <property type="entry name" value="ATase"/>
    <property type="match status" value="1"/>
</dbReference>
<feature type="region of interest" description="Disordered" evidence="5">
    <location>
        <begin position="103"/>
        <end position="122"/>
    </location>
</feature>
<dbReference type="EMBL" id="AZGZ01000026">
    <property type="protein sequence ID" value="KZZ88447.1"/>
    <property type="molecule type" value="Genomic_DNA"/>
</dbReference>
<dbReference type="Gene3D" id="1.10.10.10">
    <property type="entry name" value="Winged helix-like DNA-binding domain superfamily/Winged helix DNA-binding domain"/>
    <property type="match status" value="1"/>
</dbReference>
<comment type="caution">
    <text evidence="7">The sequence shown here is derived from an EMBL/GenBank/DDBJ whole genome shotgun (WGS) entry which is preliminary data.</text>
</comment>
<keyword evidence="4" id="KW-0227">DNA damage</keyword>
<evidence type="ECO:0000256" key="4">
    <source>
        <dbReference type="ARBA" id="ARBA00022763"/>
    </source>
</evidence>
<proteinExistence type="inferred from homology"/>
<dbReference type="InterPro" id="IPR036388">
    <property type="entry name" value="WH-like_DNA-bd_sf"/>
</dbReference>
<dbReference type="Proteomes" id="UP000242877">
    <property type="component" value="Unassembled WGS sequence"/>
</dbReference>
<accession>A0A167W651</accession>
<dbReference type="InterPro" id="IPR014048">
    <property type="entry name" value="MethylDNA_cys_MeTrfase_DNA-bd"/>
</dbReference>
<dbReference type="Pfam" id="PF01035">
    <property type="entry name" value="DNA_binding_1"/>
    <property type="match status" value="1"/>
</dbReference>
<dbReference type="AlphaFoldDB" id="A0A167W651"/>
<dbReference type="SUPFAM" id="SSF46767">
    <property type="entry name" value="Methylated DNA-protein cysteine methyltransferase, C-terminal domain"/>
    <property type="match status" value="1"/>
</dbReference>
<organism evidence="7 8">
    <name type="scientific">Ascosphaera apis ARSEF 7405</name>
    <dbReference type="NCBI Taxonomy" id="392613"/>
    <lineage>
        <taxon>Eukaryota</taxon>
        <taxon>Fungi</taxon>
        <taxon>Dikarya</taxon>
        <taxon>Ascomycota</taxon>
        <taxon>Pezizomycotina</taxon>
        <taxon>Eurotiomycetes</taxon>
        <taxon>Eurotiomycetidae</taxon>
        <taxon>Onygenales</taxon>
        <taxon>Ascosphaeraceae</taxon>
        <taxon>Ascosphaera</taxon>
    </lineage>
</organism>
<evidence type="ECO:0000256" key="5">
    <source>
        <dbReference type="SAM" id="MobiDB-lite"/>
    </source>
</evidence>
<feature type="domain" description="Methylated-DNA-[protein]-cysteine S-methyltransferase DNA binding" evidence="6">
    <location>
        <begin position="12"/>
        <end position="76"/>
    </location>
</feature>
<keyword evidence="7" id="KW-0238">DNA-binding</keyword>
<sequence length="171" mass="18448">MSATTTTITITAFQERVYALIMQVPEGTVTTYGSIARALKTSPRAVGNALRSNPYAPRVPCHRCVTSTGYINGFSGERIAPGSFKRDGDSSVKGVVIRSVKGRGRKSSGVTKESGSTKRIEEASQVQRKIDILKREGVHFDDNGILMNPAVALFDGPWDTETKFVLPTASP</sequence>
<dbReference type="GO" id="GO:0003908">
    <property type="term" value="F:methylated-DNA-[protein]-cysteine S-methyltransferase activity"/>
    <property type="evidence" value="ECO:0007669"/>
    <property type="project" value="UniProtKB-EC"/>
</dbReference>
<evidence type="ECO:0000256" key="1">
    <source>
        <dbReference type="ARBA" id="ARBA00008711"/>
    </source>
</evidence>